<protein>
    <recommendedName>
        <fullName evidence="4">PEP-CTERM protein-sorting domain</fullName>
    </recommendedName>
</protein>
<reference evidence="2 3" key="1">
    <citation type="submission" date="2015-09" db="EMBL/GenBank/DDBJ databases">
        <title>Identification and resolution of microdiversity through metagenomic sequencing of parallel consortia.</title>
        <authorList>
            <person name="Nelson W.C."/>
            <person name="Romine M.F."/>
            <person name="Lindemann S.R."/>
        </authorList>
    </citation>
    <scope>NUCLEOTIDE SEQUENCE [LARGE SCALE GENOMIC DNA]</scope>
    <source>
        <strain evidence="2">Ana</strain>
    </source>
</reference>
<feature type="chain" id="PRO_5006148709" description="PEP-CTERM protein-sorting domain" evidence="1">
    <location>
        <begin position="35"/>
        <end position="298"/>
    </location>
</feature>
<dbReference type="EMBL" id="LJZR01000002">
    <property type="protein sequence ID" value="KPQ37239.1"/>
    <property type="molecule type" value="Genomic_DNA"/>
</dbReference>
<feature type="signal peptide" evidence="1">
    <location>
        <begin position="1"/>
        <end position="34"/>
    </location>
</feature>
<accession>A0A0P8C672</accession>
<evidence type="ECO:0000313" key="2">
    <source>
        <dbReference type="EMBL" id="KPQ37239.1"/>
    </source>
</evidence>
<comment type="caution">
    <text evidence="2">The sequence shown here is derived from an EMBL/GenBank/DDBJ whole genome shotgun (WGS) entry which is preliminary data.</text>
</comment>
<evidence type="ECO:0008006" key="4">
    <source>
        <dbReference type="Google" id="ProtNLM"/>
    </source>
</evidence>
<proteinExistence type="predicted"/>
<evidence type="ECO:0000256" key="1">
    <source>
        <dbReference type="SAM" id="SignalP"/>
    </source>
</evidence>
<dbReference type="AlphaFoldDB" id="A0A0P8C672"/>
<keyword evidence="1" id="KW-0732">Signal</keyword>
<dbReference type="Proteomes" id="UP000050465">
    <property type="component" value="Unassembled WGS sequence"/>
</dbReference>
<evidence type="ECO:0000313" key="3">
    <source>
        <dbReference type="Proteomes" id="UP000050465"/>
    </source>
</evidence>
<sequence length="298" mass="31757">MLNFTSRHITKASAIVSLSVVSIFSIVSPQSVKAAVLSQAIGDFSFTNFSRSPLSSDSFAFTSTLTTGSGTTAIANADALFETLPSANAFNFINNSAFIADKSGSALAESESSIIGSFLINSGETFSFDFFGLVDLLTFTEQPTDFATAVLETRYAIFNEKFSKNSSESSAHVPTELDFLSLFGQISTPDGADDVQVLNSNAVTLNQLNIVNNTGPTKTAETLLVEVSGRYERLFDQTSTLTLAEFKLGTAFGESKGVTDIPESSSPLIVLLGMGGAIAFSKRRFITLFKEDSLGETH</sequence>
<organism evidence="2 3">
    <name type="scientific">Phormidesmis priestleyi Ana</name>
    <dbReference type="NCBI Taxonomy" id="1666911"/>
    <lineage>
        <taxon>Bacteria</taxon>
        <taxon>Bacillati</taxon>
        <taxon>Cyanobacteriota</taxon>
        <taxon>Cyanophyceae</taxon>
        <taxon>Leptolyngbyales</taxon>
        <taxon>Leptolyngbyaceae</taxon>
        <taxon>Phormidesmis</taxon>
    </lineage>
</organism>
<name>A0A0P8C672_9CYAN</name>
<gene>
    <name evidence="2" type="ORF">HLUCCA11_02065</name>
</gene>